<proteinExistence type="predicted"/>
<dbReference type="Gramene" id="evm.model.08.1316">
    <property type="protein sequence ID" value="cds.evm.model.08.1316"/>
    <property type="gene ID" value="evm.TU.08.1316"/>
</dbReference>
<dbReference type="PANTHER" id="PTHR33116">
    <property type="entry name" value="REVERSE TRANSCRIPTASE ZINC-BINDING DOMAIN-CONTAINING PROTEIN-RELATED-RELATED"/>
    <property type="match status" value="1"/>
</dbReference>
<dbReference type="InterPro" id="IPR044730">
    <property type="entry name" value="RNase_H-like_dom_plant"/>
</dbReference>
<keyword evidence="3" id="KW-1185">Reference proteome</keyword>
<reference evidence="2" key="2">
    <citation type="submission" date="2021-03" db="UniProtKB">
        <authorList>
            <consortium name="EnsemblPlants"/>
        </authorList>
    </citation>
    <scope>IDENTIFICATION</scope>
</reference>
<dbReference type="EMBL" id="UZAU01000706">
    <property type="status" value="NOT_ANNOTATED_CDS"/>
    <property type="molecule type" value="Genomic_DNA"/>
</dbReference>
<dbReference type="SUPFAM" id="SSF53098">
    <property type="entry name" value="Ribonuclease H-like"/>
    <property type="match status" value="1"/>
</dbReference>
<dbReference type="InterPro" id="IPR002156">
    <property type="entry name" value="RNaseH_domain"/>
</dbReference>
<protein>
    <recommendedName>
        <fullName evidence="1">RNase H type-1 domain-containing protein</fullName>
    </recommendedName>
</protein>
<dbReference type="Gene3D" id="3.30.420.10">
    <property type="entry name" value="Ribonuclease H-like superfamily/Ribonuclease H"/>
    <property type="match status" value="1"/>
</dbReference>
<dbReference type="PANTHER" id="PTHR33116:SF86">
    <property type="entry name" value="REVERSE TRANSCRIPTASE DOMAIN-CONTAINING PROTEIN"/>
    <property type="match status" value="1"/>
</dbReference>
<evidence type="ECO:0000259" key="1">
    <source>
        <dbReference type="Pfam" id="PF13456"/>
    </source>
</evidence>
<reference evidence="2" key="1">
    <citation type="submission" date="2018-11" db="EMBL/GenBank/DDBJ databases">
        <authorList>
            <person name="Grassa J C."/>
        </authorList>
    </citation>
    <scope>NUCLEOTIDE SEQUENCE [LARGE SCALE GENOMIC DNA]</scope>
</reference>
<dbReference type="Pfam" id="PF13456">
    <property type="entry name" value="RVT_3"/>
    <property type="match status" value="1"/>
</dbReference>
<dbReference type="InterPro" id="IPR012337">
    <property type="entry name" value="RNaseH-like_sf"/>
</dbReference>
<dbReference type="GO" id="GO:0003676">
    <property type="term" value="F:nucleic acid binding"/>
    <property type="evidence" value="ECO:0007669"/>
    <property type="project" value="InterPro"/>
</dbReference>
<evidence type="ECO:0000313" key="2">
    <source>
        <dbReference type="EnsemblPlants" id="cds.evm.model.08.1316"/>
    </source>
</evidence>
<dbReference type="GO" id="GO:0004523">
    <property type="term" value="F:RNA-DNA hybrid ribonuclease activity"/>
    <property type="evidence" value="ECO:0007669"/>
    <property type="project" value="InterPro"/>
</dbReference>
<accession>A0A803Q8A7</accession>
<dbReference type="InterPro" id="IPR036397">
    <property type="entry name" value="RNaseH_sf"/>
</dbReference>
<dbReference type="AlphaFoldDB" id="A0A803Q8A7"/>
<dbReference type="CDD" id="cd06222">
    <property type="entry name" value="RNase_H_like"/>
    <property type="match status" value="1"/>
</dbReference>
<name>A0A803Q8A7_CANSA</name>
<evidence type="ECO:0000313" key="3">
    <source>
        <dbReference type="Proteomes" id="UP000596661"/>
    </source>
</evidence>
<dbReference type="EnsemblPlants" id="evm.model.08.1316">
    <property type="protein sequence ID" value="cds.evm.model.08.1316"/>
    <property type="gene ID" value="evm.TU.08.1316"/>
</dbReference>
<dbReference type="Proteomes" id="UP000596661">
    <property type="component" value="Chromosome 8"/>
</dbReference>
<sequence>MAKAYDQVEWRFLEAMMVKLGYSLPWVEKIMNCLTSVQFFFLINGEIQGRVLPQQGLRQGRLHGIVFGRQRVTVSHLFFADDRLVFLEVTENECRWFKELLEKYSIASGQLVNFLKSEMCFGRSVSASVRTHLATLMGVKVVDNYGKLKGWKGSFFSAAGKEVLIKAIVQAIPTYTMSSFRLPKKTINSIHSMAARFWWGSSEKDAKIHWYAELILQMATSECDIEDKILWHYSKDGEYSVRSGYRMAAALQVRDIQSDTEATERWWRQLWKLKIPPKGCRVNCDVWKTTGFSGKINRQGKEDVVTFLMRMSVSLANEDFEFFLVLSWNLWYIRNSINHGRHKPKAAAIVEWCSKFFAEFRDGTAPKKDGSKRSAARWIAPVRGSFKINVDAGVKGGEGLASVSSFVRDHDGRVSGAVVWVVRKELTPLHAELTTIAGGLKVGLHQRLPSFTVETNCLQAVNLVLKDEGGCRDVDGLITHIRSLLQDVRVHGISFVYRKANQVAHVLANETLINKASAMWVGVVPSCARQAVQLDSPNPV</sequence>
<feature type="domain" description="RNase H type-1" evidence="1">
    <location>
        <begin position="389"/>
        <end position="510"/>
    </location>
</feature>
<organism evidence="2 3">
    <name type="scientific">Cannabis sativa</name>
    <name type="common">Hemp</name>
    <name type="synonym">Marijuana</name>
    <dbReference type="NCBI Taxonomy" id="3483"/>
    <lineage>
        <taxon>Eukaryota</taxon>
        <taxon>Viridiplantae</taxon>
        <taxon>Streptophyta</taxon>
        <taxon>Embryophyta</taxon>
        <taxon>Tracheophyta</taxon>
        <taxon>Spermatophyta</taxon>
        <taxon>Magnoliopsida</taxon>
        <taxon>eudicotyledons</taxon>
        <taxon>Gunneridae</taxon>
        <taxon>Pentapetalae</taxon>
        <taxon>rosids</taxon>
        <taxon>fabids</taxon>
        <taxon>Rosales</taxon>
        <taxon>Cannabaceae</taxon>
        <taxon>Cannabis</taxon>
    </lineage>
</organism>